<evidence type="ECO:0000313" key="2">
    <source>
        <dbReference type="Proteomes" id="UP001234178"/>
    </source>
</evidence>
<proteinExistence type="predicted"/>
<dbReference type="Proteomes" id="UP001234178">
    <property type="component" value="Unassembled WGS sequence"/>
</dbReference>
<evidence type="ECO:0000313" key="1">
    <source>
        <dbReference type="EMBL" id="KAK4019281.1"/>
    </source>
</evidence>
<gene>
    <name evidence="1" type="ORF">OUZ56_001307</name>
</gene>
<accession>A0ABR0A289</accession>
<comment type="caution">
    <text evidence="1">The sequence shown here is derived from an EMBL/GenBank/DDBJ whole genome shotgun (WGS) entry which is preliminary data.</text>
</comment>
<name>A0ABR0A289_9CRUS</name>
<sequence>MVSKSAFHSMTYQRPPKAQKYFFGTGGRDRGEGQSILVYNALKMCNETAYPIIIINGTCTVHSIQTLPRCATMDVTRAPYANEVKSSGLPAL</sequence>
<organism evidence="1 2">
    <name type="scientific">Daphnia magna</name>
    <dbReference type="NCBI Taxonomy" id="35525"/>
    <lineage>
        <taxon>Eukaryota</taxon>
        <taxon>Metazoa</taxon>
        <taxon>Ecdysozoa</taxon>
        <taxon>Arthropoda</taxon>
        <taxon>Crustacea</taxon>
        <taxon>Branchiopoda</taxon>
        <taxon>Diplostraca</taxon>
        <taxon>Cladocera</taxon>
        <taxon>Anomopoda</taxon>
        <taxon>Daphniidae</taxon>
        <taxon>Daphnia</taxon>
    </lineage>
</organism>
<dbReference type="EMBL" id="JAOYFB010000036">
    <property type="protein sequence ID" value="KAK4019281.1"/>
    <property type="molecule type" value="Genomic_DNA"/>
</dbReference>
<reference evidence="1 2" key="1">
    <citation type="journal article" date="2023" name="Nucleic Acids Res.">
        <title>The hologenome of Daphnia magna reveals possible DNA methylation and microbiome-mediated evolution of the host genome.</title>
        <authorList>
            <person name="Chaturvedi A."/>
            <person name="Li X."/>
            <person name="Dhandapani V."/>
            <person name="Marshall H."/>
            <person name="Kissane S."/>
            <person name="Cuenca-Cambronero M."/>
            <person name="Asole G."/>
            <person name="Calvet F."/>
            <person name="Ruiz-Romero M."/>
            <person name="Marangio P."/>
            <person name="Guigo R."/>
            <person name="Rago D."/>
            <person name="Mirbahai L."/>
            <person name="Eastwood N."/>
            <person name="Colbourne J.K."/>
            <person name="Zhou J."/>
            <person name="Mallon E."/>
            <person name="Orsini L."/>
        </authorList>
    </citation>
    <scope>NUCLEOTIDE SEQUENCE [LARGE SCALE GENOMIC DNA]</scope>
    <source>
        <strain evidence="1">LRV0_1</strain>
    </source>
</reference>
<keyword evidence="2" id="KW-1185">Reference proteome</keyword>
<protein>
    <submittedName>
        <fullName evidence="1">Uncharacterized protein</fullName>
    </submittedName>
</protein>